<dbReference type="GO" id="GO:0000272">
    <property type="term" value="P:polysaccharide catabolic process"/>
    <property type="evidence" value="ECO:0007669"/>
    <property type="project" value="InterPro"/>
</dbReference>
<dbReference type="EMBL" id="MWAK01000016">
    <property type="protein sequence ID" value="OPZ93604.1"/>
    <property type="molecule type" value="Genomic_DNA"/>
</dbReference>
<feature type="domain" description="Cohesin" evidence="2">
    <location>
        <begin position="35"/>
        <end position="161"/>
    </location>
</feature>
<evidence type="ECO:0000313" key="3">
    <source>
        <dbReference type="EMBL" id="OPZ93604.1"/>
    </source>
</evidence>
<dbReference type="InterPro" id="IPR002102">
    <property type="entry name" value="Cohesin_dom"/>
</dbReference>
<dbReference type="Gene3D" id="2.60.40.680">
    <property type="match status" value="1"/>
</dbReference>
<evidence type="ECO:0000259" key="2">
    <source>
        <dbReference type="Pfam" id="PF00963"/>
    </source>
</evidence>
<accession>A0A1V5MK43</accession>
<feature type="chain" id="PRO_5012753921" evidence="1">
    <location>
        <begin position="27"/>
        <end position="435"/>
    </location>
</feature>
<dbReference type="SUPFAM" id="SSF49384">
    <property type="entry name" value="Carbohydrate-binding domain"/>
    <property type="match status" value="1"/>
</dbReference>
<organism evidence="3">
    <name type="scientific">candidate division TA06 bacterium ADurb.Bin417</name>
    <dbReference type="NCBI Taxonomy" id="1852828"/>
    <lineage>
        <taxon>Bacteria</taxon>
        <taxon>Bacteria division TA06</taxon>
    </lineage>
</organism>
<dbReference type="Proteomes" id="UP000485484">
    <property type="component" value="Unassembled WGS sequence"/>
</dbReference>
<dbReference type="Pfam" id="PF00963">
    <property type="entry name" value="Cohesin"/>
    <property type="match status" value="1"/>
</dbReference>
<name>A0A1V5MK43_UNCT6</name>
<feature type="signal peptide" evidence="1">
    <location>
        <begin position="1"/>
        <end position="26"/>
    </location>
</feature>
<dbReference type="AlphaFoldDB" id="A0A1V5MK43"/>
<sequence>MKIETSFRVGALSLLLSLGLLTAARGAGVSVGDLDVTGLNVGDTIELPVLVSGVVPEEFAGFQFEFDFDPAVLEFQGVGHGSLIAMEDAAYAVAPYSPNLWALEANANASKLLVAGMILMNVDSGHLDLLQLARPASGEGVLLRLRFRLLQKAESLVSVTGTAGRNLLAFDTLQPAASPSTSAPSPLLAGGTDTNGMGNGWELLYLGGIGNDPRGDFDRDGFWNIQEFLGGALPNNNTQAGLGVNLLKSATTGLNLFSIPLADPSIGDTGLARAADLVSALGGASKVGVIYKWNPATQGWTSHIASLPSINNFDLQAGMGLMVSVNQNISARLLGTPTRFSASLVKNADKTSLNIMVLPAGLTNPPAKAADLVAALGGASKVGVIYKWNPATQGWTSHIASLPSINNFDLEPGQPLMISVNQNIEWPAAGDWPEL</sequence>
<comment type="caution">
    <text evidence="3">The sequence shown here is derived from an EMBL/GenBank/DDBJ whole genome shotgun (WGS) entry which is preliminary data.</text>
</comment>
<gene>
    <name evidence="3" type="ORF">BWY73_00227</name>
</gene>
<dbReference type="GO" id="GO:0030246">
    <property type="term" value="F:carbohydrate binding"/>
    <property type="evidence" value="ECO:0007669"/>
    <property type="project" value="InterPro"/>
</dbReference>
<proteinExistence type="predicted"/>
<evidence type="ECO:0000256" key="1">
    <source>
        <dbReference type="SAM" id="SignalP"/>
    </source>
</evidence>
<reference evidence="3" key="1">
    <citation type="submission" date="2017-02" db="EMBL/GenBank/DDBJ databases">
        <title>Delving into the versatile metabolic prowess of the omnipresent phylum Bacteroidetes.</title>
        <authorList>
            <person name="Nobu M.K."/>
            <person name="Mei R."/>
            <person name="Narihiro T."/>
            <person name="Kuroda K."/>
            <person name="Liu W.-T."/>
        </authorList>
    </citation>
    <scope>NUCLEOTIDE SEQUENCE</scope>
    <source>
        <strain evidence="3">ADurb.Bin417</strain>
    </source>
</reference>
<dbReference type="InterPro" id="IPR008965">
    <property type="entry name" value="CBM2/CBM3_carb-bd_dom_sf"/>
</dbReference>
<keyword evidence="1" id="KW-0732">Signal</keyword>
<protein>
    <submittedName>
        <fullName evidence="3">Cohesin domain protein</fullName>
    </submittedName>
</protein>